<name>E1Y722_9BACT</name>
<feature type="non-terminal residue" evidence="2">
    <location>
        <position position="1"/>
    </location>
</feature>
<dbReference type="InterPro" id="IPR036136">
    <property type="entry name" value="Nit/Sulf_reduc_fer-like_dom_sf"/>
</dbReference>
<sequence>GSTAASSAFSVTAAASSVVTAPEIPGVAHFHTVRVNQPSGKLHHRIPPSALRPLGVPRLRSDQH</sequence>
<gene>
    <name evidence="2" type="primary">dsrAB</name>
</gene>
<reference evidence="2" key="1">
    <citation type="submission" date="2010-09" db="EMBL/GenBank/DDBJ databases">
        <title>Genetic diversity of sulfate reducing bacteria of Chilika Lake sediments, India through dissimilatory sulfite reductase gene (dsr AB).</title>
        <authorList>
            <person name="Sasi Jyothsna T."/>
            <person name="Rahul K."/>
            <person name="Sasikala C."/>
            <person name="Ramana C.V."/>
        </authorList>
    </citation>
    <scope>NUCLEOTIDE SEQUENCE</scope>
</reference>
<proteinExistence type="predicted"/>
<evidence type="ECO:0000256" key="1">
    <source>
        <dbReference type="SAM" id="MobiDB-lite"/>
    </source>
</evidence>
<dbReference type="GO" id="GO:0016491">
    <property type="term" value="F:oxidoreductase activity"/>
    <property type="evidence" value="ECO:0007669"/>
    <property type="project" value="InterPro"/>
</dbReference>
<accession>E1Y722</accession>
<dbReference type="SUPFAM" id="SSF55124">
    <property type="entry name" value="Nitrite/Sulfite reductase N-terminal domain-like"/>
    <property type="match status" value="1"/>
</dbReference>
<feature type="non-terminal residue" evidence="2">
    <location>
        <position position="64"/>
    </location>
</feature>
<evidence type="ECO:0000313" key="2">
    <source>
        <dbReference type="EMBL" id="CBX25545.1"/>
    </source>
</evidence>
<dbReference type="EMBL" id="FR694674">
    <property type="protein sequence ID" value="CBX25545.1"/>
    <property type="molecule type" value="Genomic_DNA"/>
</dbReference>
<organism evidence="2">
    <name type="scientific">uncultured sulfate-reducing bacterium</name>
    <dbReference type="NCBI Taxonomy" id="153939"/>
    <lineage>
        <taxon>Bacteria</taxon>
        <taxon>environmental samples</taxon>
    </lineage>
</organism>
<feature type="region of interest" description="Disordered" evidence="1">
    <location>
        <begin position="38"/>
        <end position="64"/>
    </location>
</feature>
<protein>
    <submittedName>
        <fullName evidence="2">Sulfite reductase</fullName>
    </submittedName>
</protein>
<dbReference type="AlphaFoldDB" id="E1Y722"/>